<evidence type="ECO:0000313" key="2">
    <source>
        <dbReference type="Proteomes" id="UP001732700"/>
    </source>
</evidence>
<organism evidence="1 2">
    <name type="scientific">Avena sativa</name>
    <name type="common">Oat</name>
    <dbReference type="NCBI Taxonomy" id="4498"/>
    <lineage>
        <taxon>Eukaryota</taxon>
        <taxon>Viridiplantae</taxon>
        <taxon>Streptophyta</taxon>
        <taxon>Embryophyta</taxon>
        <taxon>Tracheophyta</taxon>
        <taxon>Spermatophyta</taxon>
        <taxon>Magnoliopsida</taxon>
        <taxon>Liliopsida</taxon>
        <taxon>Poales</taxon>
        <taxon>Poaceae</taxon>
        <taxon>BOP clade</taxon>
        <taxon>Pooideae</taxon>
        <taxon>Poodae</taxon>
        <taxon>Poeae</taxon>
        <taxon>Poeae Chloroplast Group 1 (Aveneae type)</taxon>
        <taxon>Aveninae</taxon>
        <taxon>Avena</taxon>
    </lineage>
</organism>
<evidence type="ECO:0000313" key="1">
    <source>
        <dbReference type="EnsemblPlants" id="AVESA.00010b.r2.7AG1199040.2.CDS"/>
    </source>
</evidence>
<sequence>MEDQSLSSQEKGNTMRWGLQKIHASSNEFTLQLIKHMTNHFSEENIIGRGGSELVYKGVLDNGEQIAMKKLYHMPGLDEKQFTNEFNNLMRAKHKNIIRLVDYCYYLGHERIQHEGKYVFAHVQERVLCYEYLPGGNLDEHISDESCGLDWHTRYKIIKGVCEGLHFLHKGSEDPICHLDLKPANILLDKKMIPKIADFGLSRLFVSAQTHMTTKIMGTFGYMPPEFIERGKITPKFDIFSLGVIIIKIIAGPDGYSKFADMSSQEFRKQVRENWAKRLHATMPSHTSQQEIKTCIDIALRCVERDEEKRPCISEIISELDKIGSNIRDEIDNDIVDEQADKFAGDGDGDGDGDGASDRADKRVFGSPLDLFSPRCVWVNGPIIVGAGPSGLAVAACLRKQGVLEREDCIASLWQKRTYDCLKLNRPKHLCELPRMPFPDHFPEYLTRRQFIDYLEEYTAHFDIKTEFDTTVLSAGYDETCGMWRVRARVEETEIEYISRWLVAATGANAEKIAPQIPGLSSFCGEVTHSSDYRSGESYRGKRVVVVGCGQSGMEVAADLSNYGVVPFMVVRNVLDISALYLTVLLMRWLPLLLVDKIMVLLAWLVLGDLARLGIRTPVVDPVTLNNTNWCMTARKIRSGEITAIPAVMRFTKSSVELSDGTVLNIDAAILATGYTNNVTQWIQGTNLEFGKNPMTSFPNGWKADSGLYLVGLTRPSLFGASADAVCVANDIGSTWKEDTKKAKEDGRTPLHRRSISMNA</sequence>
<accession>A0ACD5ZIS2</accession>
<reference evidence="1" key="1">
    <citation type="submission" date="2021-05" db="EMBL/GenBank/DDBJ databases">
        <authorList>
            <person name="Scholz U."/>
            <person name="Mascher M."/>
            <person name="Fiebig A."/>
        </authorList>
    </citation>
    <scope>NUCLEOTIDE SEQUENCE [LARGE SCALE GENOMIC DNA]</scope>
</reference>
<proteinExistence type="predicted"/>
<reference evidence="1" key="2">
    <citation type="submission" date="2025-09" db="UniProtKB">
        <authorList>
            <consortium name="EnsemblPlants"/>
        </authorList>
    </citation>
    <scope>IDENTIFICATION</scope>
</reference>
<keyword evidence="2" id="KW-1185">Reference proteome</keyword>
<name>A0ACD5ZIS2_AVESA</name>
<dbReference type="EnsemblPlants" id="AVESA.00010b.r2.7AG1199040.2">
    <property type="protein sequence ID" value="AVESA.00010b.r2.7AG1199040.2.CDS"/>
    <property type="gene ID" value="AVESA.00010b.r2.7AG1199040"/>
</dbReference>
<dbReference type="Proteomes" id="UP001732700">
    <property type="component" value="Chromosome 7A"/>
</dbReference>
<protein>
    <submittedName>
        <fullName evidence="1">Uncharacterized protein</fullName>
    </submittedName>
</protein>